<keyword evidence="2" id="KW-0472">Membrane</keyword>
<feature type="compositionally biased region" description="Low complexity" evidence="1">
    <location>
        <begin position="191"/>
        <end position="219"/>
    </location>
</feature>
<keyword evidence="2" id="KW-0812">Transmembrane</keyword>
<dbReference type="EMBL" id="BAABID010000018">
    <property type="protein sequence ID" value="GAA4735770.1"/>
    <property type="molecule type" value="Genomic_DNA"/>
</dbReference>
<evidence type="ECO:0000313" key="4">
    <source>
        <dbReference type="Proteomes" id="UP001500956"/>
    </source>
</evidence>
<keyword evidence="2" id="KW-1133">Transmembrane helix</keyword>
<evidence type="ECO:0000313" key="3">
    <source>
        <dbReference type="EMBL" id="GAA4735770.1"/>
    </source>
</evidence>
<feature type="compositionally biased region" description="Basic and acidic residues" evidence="1">
    <location>
        <begin position="227"/>
        <end position="238"/>
    </location>
</feature>
<comment type="caution">
    <text evidence="3">The sequence shown here is derived from an EMBL/GenBank/DDBJ whole genome shotgun (WGS) entry which is preliminary data.</text>
</comment>
<evidence type="ECO:0000256" key="1">
    <source>
        <dbReference type="SAM" id="MobiDB-lite"/>
    </source>
</evidence>
<feature type="compositionally biased region" description="Low complexity" evidence="1">
    <location>
        <begin position="153"/>
        <end position="166"/>
    </location>
</feature>
<name>A0ABP8YUP6_9MICO</name>
<proteinExistence type="predicted"/>
<protein>
    <recommendedName>
        <fullName evidence="5">Aromatic ring-opening dioxygenase LigA</fullName>
    </recommendedName>
</protein>
<feature type="transmembrane region" description="Helical" evidence="2">
    <location>
        <begin position="12"/>
        <end position="38"/>
    </location>
</feature>
<feature type="region of interest" description="Disordered" evidence="1">
    <location>
        <begin position="153"/>
        <end position="238"/>
    </location>
</feature>
<sequence length="238" mass="23842">MSSTVTVRPAKGAGGIGMFSIIVGIVLIVAGAVVWVVVSQTLADEQITVSEDASFLAGDEVDGPFSAYAQAEVINEHALEASGGMTYAELDQEDPTRATVMNASFLRASLFTSVVAFGVCALVIGLGLMFLLIGIALRKLAGGPSVAVDTPHAAAPAGSAGHTTTGEAPVRQPAGAHTADRPAATPPAAAPSPGRSTGTPTTGGTTAGTTSAEATGPGSETTQHPTHRADERPDDTRP</sequence>
<organism evidence="3 4">
    <name type="scientific">Isoptericola chiayiensis</name>
    <dbReference type="NCBI Taxonomy" id="579446"/>
    <lineage>
        <taxon>Bacteria</taxon>
        <taxon>Bacillati</taxon>
        <taxon>Actinomycetota</taxon>
        <taxon>Actinomycetes</taxon>
        <taxon>Micrococcales</taxon>
        <taxon>Promicromonosporaceae</taxon>
        <taxon>Isoptericola</taxon>
    </lineage>
</organism>
<feature type="transmembrane region" description="Helical" evidence="2">
    <location>
        <begin position="110"/>
        <end position="137"/>
    </location>
</feature>
<keyword evidence="4" id="KW-1185">Reference proteome</keyword>
<evidence type="ECO:0008006" key="5">
    <source>
        <dbReference type="Google" id="ProtNLM"/>
    </source>
</evidence>
<dbReference type="Proteomes" id="UP001500956">
    <property type="component" value="Unassembled WGS sequence"/>
</dbReference>
<reference evidence="4" key="1">
    <citation type="journal article" date="2019" name="Int. J. Syst. Evol. Microbiol.">
        <title>The Global Catalogue of Microorganisms (GCM) 10K type strain sequencing project: providing services to taxonomists for standard genome sequencing and annotation.</title>
        <authorList>
            <consortium name="The Broad Institute Genomics Platform"/>
            <consortium name="The Broad Institute Genome Sequencing Center for Infectious Disease"/>
            <person name="Wu L."/>
            <person name="Ma J."/>
        </authorList>
    </citation>
    <scope>NUCLEOTIDE SEQUENCE [LARGE SCALE GENOMIC DNA]</scope>
    <source>
        <strain evidence="4">JCM 18063</strain>
    </source>
</reference>
<gene>
    <name evidence="3" type="ORF">GCM10023216_30980</name>
</gene>
<accession>A0ABP8YUP6</accession>
<dbReference type="RefSeq" id="WP_343037568.1">
    <property type="nucleotide sequence ID" value="NZ_BAABID010000018.1"/>
</dbReference>
<evidence type="ECO:0000256" key="2">
    <source>
        <dbReference type="SAM" id="Phobius"/>
    </source>
</evidence>